<feature type="region of interest" description="Disordered" evidence="1">
    <location>
        <begin position="27"/>
        <end position="55"/>
    </location>
</feature>
<keyword evidence="3" id="KW-1185">Reference proteome</keyword>
<organism evidence="2 3">
    <name type="scientific">Diaporthe helianthi</name>
    <dbReference type="NCBI Taxonomy" id="158607"/>
    <lineage>
        <taxon>Eukaryota</taxon>
        <taxon>Fungi</taxon>
        <taxon>Dikarya</taxon>
        <taxon>Ascomycota</taxon>
        <taxon>Pezizomycotina</taxon>
        <taxon>Sordariomycetes</taxon>
        <taxon>Sordariomycetidae</taxon>
        <taxon>Diaporthales</taxon>
        <taxon>Diaporthaceae</taxon>
        <taxon>Diaporthe</taxon>
    </lineage>
</organism>
<gene>
    <name evidence="2" type="ORF">DHEL01_v201480</name>
</gene>
<dbReference type="InParanoid" id="A0A2P5ICA4"/>
<protein>
    <submittedName>
        <fullName evidence="2">Uncharacterized protein</fullName>
    </submittedName>
</protein>
<accession>A0A2P5ICA4</accession>
<sequence length="206" mass="22881">MFFQTVKVNQRLMQDFETRRKAIQAKKSLAPQQGNGVSSRVFVSQDQRHPDTTVTSTVDMEVPQDSSLAGVPPQRSGGINLPVLRDGLKMDPSCNGLPAQGTGTVPQVFPPLLLLSKYGGLQYQAAHQHYTQKTRGRTRFPSKTERSAAAKQQMRWGELLSLMVQDYLDAFLLRDMCTSTTFLAALGWPVIRVKGNASQMLQVTTR</sequence>
<evidence type="ECO:0000256" key="1">
    <source>
        <dbReference type="SAM" id="MobiDB-lite"/>
    </source>
</evidence>
<dbReference type="AlphaFoldDB" id="A0A2P5ICA4"/>
<name>A0A2P5ICA4_DIAHE</name>
<proteinExistence type="predicted"/>
<feature type="compositionally biased region" description="Polar residues" evidence="1">
    <location>
        <begin position="30"/>
        <end position="45"/>
    </location>
</feature>
<evidence type="ECO:0000313" key="2">
    <source>
        <dbReference type="EMBL" id="POS80108.1"/>
    </source>
</evidence>
<comment type="caution">
    <text evidence="2">The sequence shown here is derived from an EMBL/GenBank/DDBJ whole genome shotgun (WGS) entry which is preliminary data.</text>
</comment>
<dbReference type="Proteomes" id="UP000094444">
    <property type="component" value="Unassembled WGS sequence"/>
</dbReference>
<dbReference type="EMBL" id="MAVT02000069">
    <property type="protein sequence ID" value="POS80108.1"/>
    <property type="molecule type" value="Genomic_DNA"/>
</dbReference>
<evidence type="ECO:0000313" key="3">
    <source>
        <dbReference type="Proteomes" id="UP000094444"/>
    </source>
</evidence>
<reference evidence="2" key="1">
    <citation type="submission" date="2017-09" db="EMBL/GenBank/DDBJ databases">
        <title>Polyketide synthases of a Diaporthe helianthi virulent isolate.</title>
        <authorList>
            <person name="Baroncelli R."/>
        </authorList>
    </citation>
    <scope>NUCLEOTIDE SEQUENCE [LARGE SCALE GENOMIC DNA]</scope>
    <source>
        <strain evidence="2">7/96</strain>
    </source>
</reference>